<proteinExistence type="predicted"/>
<evidence type="ECO:0000313" key="12">
    <source>
        <dbReference type="EMBL" id="KAL0352565.1"/>
    </source>
</evidence>
<dbReference type="SUPFAM" id="SSF56112">
    <property type="entry name" value="Protein kinase-like (PK-like)"/>
    <property type="match status" value="1"/>
</dbReference>
<dbReference type="InterPro" id="IPR011009">
    <property type="entry name" value="Kinase-like_dom_sf"/>
</dbReference>
<dbReference type="Pfam" id="PF23446">
    <property type="entry name" value="LysM1_NFP_LYK"/>
    <property type="match status" value="1"/>
</dbReference>
<dbReference type="GO" id="GO:0004674">
    <property type="term" value="F:protein serine/threonine kinase activity"/>
    <property type="evidence" value="ECO:0007669"/>
    <property type="project" value="UniProtKB-KW"/>
</dbReference>
<dbReference type="PANTHER" id="PTHR45927:SF6">
    <property type="entry name" value="PROTEIN LYK5"/>
    <property type="match status" value="1"/>
</dbReference>
<reference evidence="12" key="2">
    <citation type="journal article" date="2024" name="Plant">
        <title>Genomic evolution and insights into agronomic trait innovations of Sesamum species.</title>
        <authorList>
            <person name="Miao H."/>
            <person name="Wang L."/>
            <person name="Qu L."/>
            <person name="Liu H."/>
            <person name="Sun Y."/>
            <person name="Le M."/>
            <person name="Wang Q."/>
            <person name="Wei S."/>
            <person name="Zheng Y."/>
            <person name="Lin W."/>
            <person name="Duan Y."/>
            <person name="Cao H."/>
            <person name="Xiong S."/>
            <person name="Wang X."/>
            <person name="Wei L."/>
            <person name="Li C."/>
            <person name="Ma Q."/>
            <person name="Ju M."/>
            <person name="Zhao R."/>
            <person name="Li G."/>
            <person name="Mu C."/>
            <person name="Tian Q."/>
            <person name="Mei H."/>
            <person name="Zhang T."/>
            <person name="Gao T."/>
            <person name="Zhang H."/>
        </authorList>
    </citation>
    <scope>NUCLEOTIDE SEQUENCE</scope>
    <source>
        <strain evidence="12">KEN8</strain>
    </source>
</reference>
<reference evidence="12" key="1">
    <citation type="submission" date="2020-06" db="EMBL/GenBank/DDBJ databases">
        <authorList>
            <person name="Li T."/>
            <person name="Hu X."/>
            <person name="Zhang T."/>
            <person name="Song X."/>
            <person name="Zhang H."/>
            <person name="Dai N."/>
            <person name="Sheng W."/>
            <person name="Hou X."/>
            <person name="Wei L."/>
        </authorList>
    </citation>
    <scope>NUCLEOTIDE SEQUENCE</scope>
    <source>
        <strain evidence="12">KEN8</strain>
        <tissue evidence="12">Leaf</tissue>
    </source>
</reference>
<dbReference type="InterPro" id="IPR056562">
    <property type="entry name" value="LysM2_CERK1_LYK3_4_5"/>
</dbReference>
<comment type="caution">
    <text evidence="12">The sequence shown here is derived from an EMBL/GenBank/DDBJ whole genome shotgun (WGS) entry which is preliminary data.</text>
</comment>
<organism evidence="12">
    <name type="scientific">Sesamum calycinum</name>
    <dbReference type="NCBI Taxonomy" id="2727403"/>
    <lineage>
        <taxon>Eukaryota</taxon>
        <taxon>Viridiplantae</taxon>
        <taxon>Streptophyta</taxon>
        <taxon>Embryophyta</taxon>
        <taxon>Tracheophyta</taxon>
        <taxon>Spermatophyta</taxon>
        <taxon>Magnoliopsida</taxon>
        <taxon>eudicotyledons</taxon>
        <taxon>Gunneridae</taxon>
        <taxon>Pentapetalae</taxon>
        <taxon>asterids</taxon>
        <taxon>lamiids</taxon>
        <taxon>Lamiales</taxon>
        <taxon>Pedaliaceae</taxon>
        <taxon>Sesamum</taxon>
    </lineage>
</organism>
<sequence>MAFLLLLLLLFPCQSPAQQPYVNNKQLNCNLNDTTTLGFVCNAAATSCPSYLTFRSTPTYNTPATIADLLSADASQIASANNVADVDLLPDDTLVIVPVNCSCSRNYYQHNASYLLKQRGETYFTVANDTYQALTTCQAMEAQNPYNFRELYPGLRLNVPLRCACPTPNQTASGFKYLLTYLIRQGNTYESIASAFSGAGADVQGILAANELNVNQLIFFFTPILVPLKTEPTKENINAVPSPPPSFSLPHFPPSPLPARTTVPGSGFSSAWESELRSWFCLPQSLRFGIRSAIETLTVYKFEDVDKATESFAESNRINGSSVYHGSFKGDAAAVKIMKGDVSSEIDVLRQIKHSNILRLSGFCLHQGITYLVYEYAEKGSLSEWLRPTKDSIDSERRLDWKQRVQVAYDVADALNYLHNFTNPPYIHKNLKSSNILLDGNLRAKVANFGLARILDTDDQTVMTRHVVGTYGYMAPEYIENGLVTPKLDVFAFGCIHGVLDGENVRENLRVFMDPWLGEEYPLELAYSMAQLARSCVANNLDARPPLSEVFMALSKLLLSCLEWDPSHETSLSLSE</sequence>
<feature type="signal peptide" evidence="9">
    <location>
        <begin position="1"/>
        <end position="17"/>
    </location>
</feature>
<keyword evidence="5" id="KW-0418">Kinase</keyword>
<dbReference type="GO" id="GO:0005524">
    <property type="term" value="F:ATP binding"/>
    <property type="evidence" value="ECO:0007669"/>
    <property type="project" value="UniProtKB-KW"/>
</dbReference>
<keyword evidence="9" id="KW-0732">Signal</keyword>
<evidence type="ECO:0000259" key="10">
    <source>
        <dbReference type="PROSITE" id="PS50011"/>
    </source>
</evidence>
<evidence type="ECO:0000256" key="8">
    <source>
        <dbReference type="ARBA" id="ARBA00048679"/>
    </source>
</evidence>
<accession>A0AAW2P937</accession>
<feature type="domain" description="LysM" evidence="11">
    <location>
        <begin position="179"/>
        <end position="226"/>
    </location>
</feature>
<dbReference type="Pfam" id="PF07714">
    <property type="entry name" value="PK_Tyr_Ser-Thr"/>
    <property type="match status" value="1"/>
</dbReference>
<evidence type="ECO:0000256" key="4">
    <source>
        <dbReference type="ARBA" id="ARBA00022741"/>
    </source>
</evidence>
<keyword evidence="3" id="KW-0808">Transferase</keyword>
<evidence type="ECO:0000256" key="1">
    <source>
        <dbReference type="ARBA" id="ARBA00012513"/>
    </source>
</evidence>
<keyword evidence="6" id="KW-0067">ATP-binding</keyword>
<comment type="catalytic activity">
    <reaction evidence="8">
        <text>L-seryl-[protein] + ATP = O-phospho-L-seryl-[protein] + ADP + H(+)</text>
        <dbReference type="Rhea" id="RHEA:17989"/>
        <dbReference type="Rhea" id="RHEA-COMP:9863"/>
        <dbReference type="Rhea" id="RHEA-COMP:11604"/>
        <dbReference type="ChEBI" id="CHEBI:15378"/>
        <dbReference type="ChEBI" id="CHEBI:29999"/>
        <dbReference type="ChEBI" id="CHEBI:30616"/>
        <dbReference type="ChEBI" id="CHEBI:83421"/>
        <dbReference type="ChEBI" id="CHEBI:456216"/>
        <dbReference type="EC" id="2.7.11.1"/>
    </reaction>
</comment>
<dbReference type="Gene3D" id="1.10.510.10">
    <property type="entry name" value="Transferase(Phosphotransferase) domain 1"/>
    <property type="match status" value="1"/>
</dbReference>
<evidence type="ECO:0000256" key="3">
    <source>
        <dbReference type="ARBA" id="ARBA00022679"/>
    </source>
</evidence>
<dbReference type="EC" id="2.7.11.1" evidence="1"/>
<comment type="catalytic activity">
    <reaction evidence="7">
        <text>L-threonyl-[protein] + ATP = O-phospho-L-threonyl-[protein] + ADP + H(+)</text>
        <dbReference type="Rhea" id="RHEA:46608"/>
        <dbReference type="Rhea" id="RHEA-COMP:11060"/>
        <dbReference type="Rhea" id="RHEA-COMP:11605"/>
        <dbReference type="ChEBI" id="CHEBI:15378"/>
        <dbReference type="ChEBI" id="CHEBI:30013"/>
        <dbReference type="ChEBI" id="CHEBI:30616"/>
        <dbReference type="ChEBI" id="CHEBI:61977"/>
        <dbReference type="ChEBI" id="CHEBI:456216"/>
        <dbReference type="EC" id="2.7.11.1"/>
    </reaction>
</comment>
<dbReference type="InterPro" id="IPR056563">
    <property type="entry name" value="LysM3_LYK4_5"/>
</dbReference>
<dbReference type="InterPro" id="IPR001245">
    <property type="entry name" value="Ser-Thr/Tyr_kinase_cat_dom"/>
</dbReference>
<gene>
    <name evidence="12" type="ORF">Scaly_1645200</name>
</gene>
<evidence type="ECO:0000256" key="7">
    <source>
        <dbReference type="ARBA" id="ARBA00047899"/>
    </source>
</evidence>
<dbReference type="AlphaFoldDB" id="A0AAW2P937"/>
<dbReference type="FunFam" id="1.10.510.10:FF:001023">
    <property type="entry name" value="Os07g0541700 protein"/>
    <property type="match status" value="1"/>
</dbReference>
<keyword evidence="2" id="KW-0723">Serine/threonine-protein kinase</keyword>
<dbReference type="Gene3D" id="3.30.200.20">
    <property type="entry name" value="Phosphorylase Kinase, domain 1"/>
    <property type="match status" value="1"/>
</dbReference>
<evidence type="ECO:0000256" key="9">
    <source>
        <dbReference type="SAM" id="SignalP"/>
    </source>
</evidence>
<dbReference type="InterPro" id="IPR018392">
    <property type="entry name" value="LysM"/>
</dbReference>
<evidence type="ECO:0000256" key="2">
    <source>
        <dbReference type="ARBA" id="ARBA00022527"/>
    </source>
</evidence>
<dbReference type="Pfam" id="PF23472">
    <property type="entry name" value="LysM2_CERK1_LYK3_4_5"/>
    <property type="match status" value="1"/>
</dbReference>
<keyword evidence="4" id="KW-0547">Nucleotide-binding</keyword>
<dbReference type="PROSITE" id="PS51782">
    <property type="entry name" value="LYSM"/>
    <property type="match status" value="1"/>
</dbReference>
<feature type="domain" description="Protein kinase" evidence="10">
    <location>
        <begin position="257"/>
        <end position="576"/>
    </location>
</feature>
<evidence type="ECO:0000256" key="5">
    <source>
        <dbReference type="ARBA" id="ARBA00022777"/>
    </source>
</evidence>
<dbReference type="Pfam" id="PF23473">
    <property type="entry name" value="LysM3_LYK4_5"/>
    <property type="match status" value="1"/>
</dbReference>
<dbReference type="PANTHER" id="PTHR45927">
    <property type="entry name" value="LYSM-DOMAIN RECEPTOR-LIKE KINASE-RELATED"/>
    <property type="match status" value="1"/>
</dbReference>
<evidence type="ECO:0000259" key="11">
    <source>
        <dbReference type="PROSITE" id="PS51782"/>
    </source>
</evidence>
<dbReference type="GO" id="GO:0005886">
    <property type="term" value="C:plasma membrane"/>
    <property type="evidence" value="ECO:0007669"/>
    <property type="project" value="UniProtKB-ARBA"/>
</dbReference>
<dbReference type="InterPro" id="IPR056561">
    <property type="entry name" value="NFP_LYK_LysM1"/>
</dbReference>
<name>A0AAW2P937_9LAMI</name>
<dbReference type="InterPro" id="IPR000719">
    <property type="entry name" value="Prot_kinase_dom"/>
</dbReference>
<protein>
    <recommendedName>
        <fullName evidence="1">non-specific serine/threonine protein kinase</fullName>
        <ecNumber evidence="1">2.7.11.1</ecNumber>
    </recommendedName>
</protein>
<feature type="chain" id="PRO_5043654742" description="non-specific serine/threonine protein kinase" evidence="9">
    <location>
        <begin position="18"/>
        <end position="576"/>
    </location>
</feature>
<dbReference type="EMBL" id="JACGWM010000009">
    <property type="protein sequence ID" value="KAL0352565.1"/>
    <property type="molecule type" value="Genomic_DNA"/>
</dbReference>
<dbReference type="InterPro" id="IPR052611">
    <property type="entry name" value="Plant_RLK_LysM"/>
</dbReference>
<dbReference type="PROSITE" id="PS50011">
    <property type="entry name" value="PROTEIN_KINASE_DOM"/>
    <property type="match status" value="1"/>
</dbReference>
<evidence type="ECO:0000256" key="6">
    <source>
        <dbReference type="ARBA" id="ARBA00022840"/>
    </source>
</evidence>